<dbReference type="Proteomes" id="UP000551878">
    <property type="component" value="Unassembled WGS sequence"/>
</dbReference>
<keyword evidence="3" id="KW-1185">Reference proteome</keyword>
<proteinExistence type="predicted"/>
<keyword evidence="2" id="KW-0808">Transferase</keyword>
<evidence type="ECO:0000313" key="2">
    <source>
        <dbReference type="EMBL" id="MBB5172230.1"/>
    </source>
</evidence>
<evidence type="ECO:0000259" key="1">
    <source>
        <dbReference type="PROSITE" id="PS51186"/>
    </source>
</evidence>
<comment type="caution">
    <text evidence="2">The sequence shown here is derived from an EMBL/GenBank/DDBJ whole genome shotgun (WGS) entry which is preliminary data.</text>
</comment>
<reference evidence="2 3" key="1">
    <citation type="submission" date="2020-08" db="EMBL/GenBank/DDBJ databases">
        <title>Genomic Encyclopedia of Type Strains, Phase IV (KMG-IV): sequencing the most valuable type-strain genomes for metagenomic binning, comparative biology and taxonomic classification.</title>
        <authorList>
            <person name="Goeker M."/>
        </authorList>
    </citation>
    <scope>NUCLEOTIDE SEQUENCE [LARGE SCALE GENOMIC DNA]</scope>
    <source>
        <strain evidence="2 3">DSM 24696</strain>
    </source>
</reference>
<dbReference type="AlphaFoldDB" id="A0A840QLK6"/>
<dbReference type="EMBL" id="JACHHB010000001">
    <property type="protein sequence ID" value="MBB5172230.1"/>
    <property type="molecule type" value="Genomic_DNA"/>
</dbReference>
<dbReference type="Pfam" id="PF13527">
    <property type="entry name" value="Acetyltransf_9"/>
    <property type="match status" value="1"/>
</dbReference>
<sequence length="324" mass="36483">MTKLSEQASSLTIRSETIEDYTAIANLYAETGGVERGAAVALQRSNPYYDPNLSIVAELDYQIVAHVLIIPQLFIVNGQWEQGAVIGPTAVSERFKEQGIVENLIQSAHDIVQRKRCTFILVLEAEGEYGQLGYLSKVFGHSHVTVERPAELINERSLSFRKPKSTDLPQLSAMWEETFADAGLALFPGINLTDWISHDKQMNSFVIEQWGQPIGYIRYNDNDIGDVKALCAKNGEALSLIIDELFERSNAQLTSLRLPLPQNRTEWLGDLKFEVDVHVLKSGMIYPLTDDVEDSIQHYIENVQNRKENLGVIQWPTAFDLMKS</sequence>
<protein>
    <submittedName>
        <fullName evidence="2">Putative N-acetyltransferase YhbS</fullName>
    </submittedName>
</protein>
<organism evidence="2 3">
    <name type="scientific">Texcoconibacillus texcoconensis</name>
    <dbReference type="NCBI Taxonomy" id="1095777"/>
    <lineage>
        <taxon>Bacteria</taxon>
        <taxon>Bacillati</taxon>
        <taxon>Bacillota</taxon>
        <taxon>Bacilli</taxon>
        <taxon>Bacillales</taxon>
        <taxon>Bacillaceae</taxon>
        <taxon>Texcoconibacillus</taxon>
    </lineage>
</organism>
<dbReference type="SUPFAM" id="SSF55729">
    <property type="entry name" value="Acyl-CoA N-acyltransferases (Nat)"/>
    <property type="match status" value="2"/>
</dbReference>
<dbReference type="InterPro" id="IPR016181">
    <property type="entry name" value="Acyl_CoA_acyltransferase"/>
</dbReference>
<evidence type="ECO:0000313" key="3">
    <source>
        <dbReference type="Proteomes" id="UP000551878"/>
    </source>
</evidence>
<gene>
    <name evidence="2" type="ORF">HNQ41_000370</name>
</gene>
<name>A0A840QLK6_9BACI</name>
<feature type="domain" description="N-acetyltransferase" evidence="1">
    <location>
        <begin position="11"/>
        <end position="165"/>
    </location>
</feature>
<dbReference type="InterPro" id="IPR000182">
    <property type="entry name" value="GNAT_dom"/>
</dbReference>
<dbReference type="GO" id="GO:0016747">
    <property type="term" value="F:acyltransferase activity, transferring groups other than amino-acyl groups"/>
    <property type="evidence" value="ECO:0007669"/>
    <property type="project" value="InterPro"/>
</dbReference>
<dbReference type="PROSITE" id="PS51186">
    <property type="entry name" value="GNAT"/>
    <property type="match status" value="1"/>
</dbReference>
<dbReference type="Gene3D" id="3.40.630.30">
    <property type="match status" value="1"/>
</dbReference>
<accession>A0A840QLK6</accession>
<dbReference type="RefSeq" id="WP_184662699.1">
    <property type="nucleotide sequence ID" value="NZ_JACHHB010000001.1"/>
</dbReference>